<evidence type="ECO:0000313" key="1">
    <source>
        <dbReference type="EMBL" id="KAA6340317.1"/>
    </source>
</evidence>
<dbReference type="EMBL" id="SNRY01000469">
    <property type="protein sequence ID" value="KAA6340317.1"/>
    <property type="molecule type" value="Genomic_DNA"/>
</dbReference>
<dbReference type="EC" id="5.6.2.2" evidence="1"/>
<dbReference type="Gene3D" id="3.40.50.140">
    <property type="match status" value="1"/>
</dbReference>
<accession>A0A5J4S277</accession>
<organism evidence="1">
    <name type="scientific">termite gut metagenome</name>
    <dbReference type="NCBI Taxonomy" id="433724"/>
    <lineage>
        <taxon>unclassified sequences</taxon>
        <taxon>metagenomes</taxon>
        <taxon>organismal metagenomes</taxon>
    </lineage>
</organism>
<reference evidence="1" key="1">
    <citation type="submission" date="2019-03" db="EMBL/GenBank/DDBJ databases">
        <title>Single cell metagenomics reveals metabolic interactions within the superorganism composed of flagellate Streblomastix strix and complex community of Bacteroidetes bacteria on its surface.</title>
        <authorList>
            <person name="Treitli S.C."/>
            <person name="Kolisko M."/>
            <person name="Husnik F."/>
            <person name="Keeling P."/>
            <person name="Hampl V."/>
        </authorList>
    </citation>
    <scope>NUCLEOTIDE SEQUENCE</scope>
    <source>
        <strain evidence="1">STM</strain>
    </source>
</reference>
<gene>
    <name evidence="1" type="ORF">EZS27_011816</name>
</gene>
<dbReference type="AlphaFoldDB" id="A0A5J4S277"/>
<protein>
    <submittedName>
        <fullName evidence="1">DNA topoisomerase 3</fullName>
        <ecNumber evidence="1">5.6.2.2</ecNumber>
    </submittedName>
</protein>
<comment type="caution">
    <text evidence="1">The sequence shown here is derived from an EMBL/GenBank/DDBJ whole genome shotgun (WGS) entry which is preliminary data.</text>
</comment>
<proteinExistence type="predicted"/>
<dbReference type="GO" id="GO:0003918">
    <property type="term" value="F:DNA topoisomerase type II (double strand cut, ATP-hydrolyzing) activity"/>
    <property type="evidence" value="ECO:0007669"/>
    <property type="project" value="UniProtKB-EC"/>
</dbReference>
<keyword evidence="1" id="KW-0413">Isomerase</keyword>
<dbReference type="InterPro" id="IPR023405">
    <property type="entry name" value="Topo_IA_core_domain"/>
</dbReference>
<name>A0A5J4S277_9ZZZZ</name>
<sequence>MAVILCIAEKPSVARNIAQVLGATTRKDGYIEGNGYQIT</sequence>
<dbReference type="SUPFAM" id="SSF56712">
    <property type="entry name" value="Prokaryotic type I DNA topoisomerase"/>
    <property type="match status" value="1"/>
</dbReference>